<protein>
    <submittedName>
        <fullName evidence="1">Hemolysin activation/secretion protein</fullName>
    </submittedName>
</protein>
<evidence type="ECO:0000313" key="2">
    <source>
        <dbReference type="Proteomes" id="UP000029453"/>
    </source>
</evidence>
<name>M9LRE4_PAEPP</name>
<accession>M9LRE4</accession>
<dbReference type="RefSeq" id="WP_006287701.1">
    <property type="nucleotide sequence ID" value="NZ_BALG01000288.1"/>
</dbReference>
<dbReference type="OrthoDB" id="2605244at2"/>
<dbReference type="Proteomes" id="UP000029453">
    <property type="component" value="Unassembled WGS sequence"/>
</dbReference>
<organism evidence="1 2">
    <name type="scientific">Paenibacillus popilliae ATCC 14706</name>
    <dbReference type="NCBI Taxonomy" id="1212764"/>
    <lineage>
        <taxon>Bacteria</taxon>
        <taxon>Bacillati</taxon>
        <taxon>Bacillota</taxon>
        <taxon>Bacilli</taxon>
        <taxon>Bacillales</taxon>
        <taxon>Paenibacillaceae</taxon>
        <taxon>Paenibacillus</taxon>
    </lineage>
</organism>
<evidence type="ECO:0000313" key="1">
    <source>
        <dbReference type="EMBL" id="GAC43921.1"/>
    </source>
</evidence>
<dbReference type="AlphaFoldDB" id="M9LRE4"/>
<comment type="caution">
    <text evidence="1">The sequence shown here is derived from an EMBL/GenBank/DDBJ whole genome shotgun (WGS) entry which is preliminary data.</text>
</comment>
<keyword evidence="2" id="KW-1185">Reference proteome</keyword>
<gene>
    <name evidence="1" type="ORF">PPOP_3321</name>
</gene>
<dbReference type="EMBL" id="BALG01000288">
    <property type="protein sequence ID" value="GAC43921.1"/>
    <property type="molecule type" value="Genomic_DNA"/>
</dbReference>
<proteinExistence type="predicted"/>
<reference evidence="1 2" key="1">
    <citation type="submission" date="2012-10" db="EMBL/GenBank/DDBJ databases">
        <title>Draft Genome Sequence of Paenibacillus popilliae ATCC 14706T.</title>
        <authorList>
            <person name="Iiyama K."/>
            <person name="Mori K."/>
            <person name="Mon H."/>
            <person name="Chieda Y."/>
            <person name="Lee J.M."/>
            <person name="Kusakabe T."/>
            <person name="Tashiro K."/>
            <person name="Asano S."/>
            <person name="Yasunaga-Aoki C."/>
            <person name="Shimizu S."/>
        </authorList>
    </citation>
    <scope>NUCLEOTIDE SEQUENCE [LARGE SCALE GENOMIC DNA]</scope>
    <source>
        <strain evidence="1 2">ATCC 14706</strain>
    </source>
</reference>
<sequence length="195" mass="22614">MQLDINKLYETYLTLHIPNPFTLAQIGARLIKQYAAKQITKEKFIECYDPSFPKDPYADFHTVVTVYIFRDEEGMKKLLTLDSPDEKISFYKNINDSNHGCNLILNSDDQVYMSGGTTQIGTKLLSLETSIFWGMNEEDAVLGNVRFESYLKALYLVGYIQFENDSLIEKARQRYREGYRLQRFGPQTGNNTKFL</sequence>